<evidence type="ECO:0000313" key="1">
    <source>
        <dbReference type="EMBL" id="EMY80184.1"/>
    </source>
</evidence>
<dbReference type="Proteomes" id="UP000012317">
    <property type="component" value="Unassembled WGS sequence"/>
</dbReference>
<dbReference type="RefSeq" id="WP_003443680.1">
    <property type="nucleotide sequence ID" value="NZ_APLF01000018.1"/>
</dbReference>
<dbReference type="PROSITE" id="PS51257">
    <property type="entry name" value="PROKAR_LIPOPROTEIN"/>
    <property type="match status" value="1"/>
</dbReference>
<dbReference type="AlphaFoldDB" id="N1WSS2"/>
<proteinExistence type="predicted"/>
<comment type="caution">
    <text evidence="1">The sequence shown here is derived from an EMBL/GenBank/DDBJ whole genome shotgun (WGS) entry which is preliminary data.</text>
</comment>
<dbReference type="STRING" id="1189619.pgond44_13392"/>
<evidence type="ECO:0000313" key="2">
    <source>
        <dbReference type="Proteomes" id="UP000012317"/>
    </source>
</evidence>
<protein>
    <submittedName>
        <fullName evidence="1">Signal peptide protein</fullName>
    </submittedName>
</protein>
<accession>N1WSS2</accession>
<gene>
    <name evidence="1" type="ORF">pgond44_13392</name>
</gene>
<organism evidence="1 2">
    <name type="scientific">Psychroflexus gondwanensis ACAM 44</name>
    <dbReference type="NCBI Taxonomy" id="1189619"/>
    <lineage>
        <taxon>Bacteria</taxon>
        <taxon>Pseudomonadati</taxon>
        <taxon>Bacteroidota</taxon>
        <taxon>Flavobacteriia</taxon>
        <taxon>Flavobacteriales</taxon>
        <taxon>Flavobacteriaceae</taxon>
        <taxon>Psychroflexus</taxon>
    </lineage>
</organism>
<dbReference type="Pfam" id="PF14099">
    <property type="entry name" value="Polysacc_lyase"/>
    <property type="match status" value="1"/>
</dbReference>
<reference evidence="1 2" key="1">
    <citation type="journal article" date="2014" name="Genome Biol. Evol.">
        <title>Extensive gene acquisition in the extremely psychrophilic bacterial species Psychroflexus torquis and the link to sea-ice ecosystem specialism.</title>
        <authorList>
            <person name="Feng S."/>
            <person name="Powell S.M."/>
            <person name="Wilson R."/>
            <person name="Bowman J.P."/>
        </authorList>
    </citation>
    <scope>NUCLEOTIDE SEQUENCE [LARGE SCALE GENOMIC DNA]</scope>
    <source>
        <strain evidence="1 2">ACAM 44</strain>
    </source>
</reference>
<dbReference type="Gene3D" id="2.60.120.200">
    <property type="match status" value="1"/>
</dbReference>
<keyword evidence="2" id="KW-1185">Reference proteome</keyword>
<name>N1WSS2_9FLAO</name>
<sequence length="329" mass="38608">MIKNTFLFCLILVATSCSKPDPNEKLKIKSKDKIENDFKDIDEDSVYDSGVSDRFKKSFINSNGLFFDDFETLPKHTSPKSHEGRENLIRYSYHSVVEKENWGPKNNSVEIHKEDDSNYLKLKLSPGQEHKKIKGYRTELTIQHGNPNQEEEWYEWRFMIPKDYKLDEENIGREVTIVQYHYVKPKGQSRVLVGPTINFTYLEQYGKNILILRHGIKGQDNAKYEGFDWSIVALNDNIKKGKWYTVRANIKWSLNNQGYIAVWLNGEPFTPFNGVNNKVFGTNIYNTIENTFKFGYYRYWDNSTPTSIYFDYIVKTRSFEDLTGRKPTS</sequence>
<dbReference type="InterPro" id="IPR025975">
    <property type="entry name" value="Polysacc_lyase"/>
</dbReference>
<dbReference type="EMBL" id="APLF01000018">
    <property type="protein sequence ID" value="EMY80184.1"/>
    <property type="molecule type" value="Genomic_DNA"/>
</dbReference>